<dbReference type="GO" id="GO:0006865">
    <property type="term" value="P:amino acid transport"/>
    <property type="evidence" value="ECO:0007669"/>
    <property type="project" value="TreeGrafter"/>
</dbReference>
<dbReference type="InterPro" id="IPR051455">
    <property type="entry name" value="Bact_solute-bind_prot3"/>
</dbReference>
<dbReference type="Gene3D" id="3.40.190.10">
    <property type="entry name" value="Periplasmic binding protein-like II"/>
    <property type="match status" value="2"/>
</dbReference>
<dbReference type="CDD" id="cd13690">
    <property type="entry name" value="PBP2_GluB"/>
    <property type="match status" value="1"/>
</dbReference>
<dbReference type="SUPFAM" id="SSF53850">
    <property type="entry name" value="Periplasmic binding protein-like II"/>
    <property type="match status" value="1"/>
</dbReference>
<feature type="region of interest" description="Disordered" evidence="5">
    <location>
        <begin position="67"/>
        <end position="89"/>
    </location>
</feature>
<evidence type="ECO:0000259" key="6">
    <source>
        <dbReference type="SMART" id="SM00062"/>
    </source>
</evidence>
<dbReference type="GO" id="GO:0005576">
    <property type="term" value="C:extracellular region"/>
    <property type="evidence" value="ECO:0007669"/>
    <property type="project" value="TreeGrafter"/>
</dbReference>
<accession>A0A7W7R5F5</accession>
<dbReference type="Pfam" id="PF00497">
    <property type="entry name" value="SBP_bac_3"/>
    <property type="match status" value="1"/>
</dbReference>
<dbReference type="InterPro" id="IPR001638">
    <property type="entry name" value="Solute-binding_3/MltF_N"/>
</dbReference>
<comment type="caution">
    <text evidence="7">The sequence shown here is derived from an EMBL/GenBank/DDBJ whole genome shotgun (WGS) entry which is preliminary data.</text>
</comment>
<name>A0A7W7R5F5_KITKI</name>
<dbReference type="PROSITE" id="PS01039">
    <property type="entry name" value="SBP_BACTERIAL_3"/>
    <property type="match status" value="1"/>
</dbReference>
<dbReference type="PANTHER" id="PTHR30085">
    <property type="entry name" value="AMINO ACID ABC TRANSPORTER PERMEASE"/>
    <property type="match status" value="1"/>
</dbReference>
<evidence type="ECO:0000256" key="3">
    <source>
        <dbReference type="ARBA" id="ARBA00022729"/>
    </source>
</evidence>
<reference evidence="7 8" key="1">
    <citation type="submission" date="2020-08" db="EMBL/GenBank/DDBJ databases">
        <title>Sequencing the genomes of 1000 actinobacteria strains.</title>
        <authorList>
            <person name="Klenk H.-P."/>
        </authorList>
    </citation>
    <scope>NUCLEOTIDE SEQUENCE [LARGE SCALE GENOMIC DNA]</scope>
    <source>
        <strain evidence="7 8">DSM 41654</strain>
    </source>
</reference>
<dbReference type="RefSeq" id="WP_184938187.1">
    <property type="nucleotide sequence ID" value="NZ_JACHJV010000001.1"/>
</dbReference>
<evidence type="ECO:0000256" key="5">
    <source>
        <dbReference type="SAM" id="MobiDB-lite"/>
    </source>
</evidence>
<feature type="compositionally biased region" description="Polar residues" evidence="5">
    <location>
        <begin position="67"/>
        <end position="87"/>
    </location>
</feature>
<protein>
    <submittedName>
        <fullName evidence="7">Polar amino acid transport system substrate-binding protein</fullName>
    </submittedName>
</protein>
<dbReference type="Proteomes" id="UP000540506">
    <property type="component" value="Unassembled WGS sequence"/>
</dbReference>
<dbReference type="AlphaFoldDB" id="A0A7W7R5F5"/>
<organism evidence="7 8">
    <name type="scientific">Kitasatospora kifunensis</name>
    <name type="common">Streptomyces kifunensis</name>
    <dbReference type="NCBI Taxonomy" id="58351"/>
    <lineage>
        <taxon>Bacteria</taxon>
        <taxon>Bacillati</taxon>
        <taxon>Actinomycetota</taxon>
        <taxon>Actinomycetes</taxon>
        <taxon>Kitasatosporales</taxon>
        <taxon>Streptomycetaceae</taxon>
        <taxon>Kitasatospora</taxon>
    </lineage>
</organism>
<keyword evidence="3" id="KW-0732">Signal</keyword>
<proteinExistence type="inferred from homology"/>
<dbReference type="PANTHER" id="PTHR30085:SF6">
    <property type="entry name" value="ABC TRANSPORTER GLUTAMINE-BINDING PROTEIN GLNH"/>
    <property type="match status" value="1"/>
</dbReference>
<dbReference type="GO" id="GO:0030288">
    <property type="term" value="C:outer membrane-bounded periplasmic space"/>
    <property type="evidence" value="ECO:0007669"/>
    <property type="project" value="TreeGrafter"/>
</dbReference>
<gene>
    <name evidence="7" type="ORF">FHR34_004743</name>
</gene>
<dbReference type="InterPro" id="IPR018313">
    <property type="entry name" value="SBP_3_CS"/>
</dbReference>
<keyword evidence="2" id="KW-0813">Transport</keyword>
<evidence type="ECO:0000256" key="4">
    <source>
        <dbReference type="RuleBase" id="RU003744"/>
    </source>
</evidence>
<evidence type="ECO:0000313" key="7">
    <source>
        <dbReference type="EMBL" id="MBB4925750.1"/>
    </source>
</evidence>
<keyword evidence="8" id="KW-1185">Reference proteome</keyword>
<dbReference type="EMBL" id="JACHJV010000001">
    <property type="protein sequence ID" value="MBB4925750.1"/>
    <property type="molecule type" value="Genomic_DNA"/>
</dbReference>
<evidence type="ECO:0000256" key="1">
    <source>
        <dbReference type="ARBA" id="ARBA00010333"/>
    </source>
</evidence>
<comment type="similarity">
    <text evidence="1 4">Belongs to the bacterial solute-binding protein 3 family.</text>
</comment>
<dbReference type="SMART" id="SM00062">
    <property type="entry name" value="PBPb"/>
    <property type="match status" value="1"/>
</dbReference>
<evidence type="ECO:0000313" key="8">
    <source>
        <dbReference type="Proteomes" id="UP000540506"/>
    </source>
</evidence>
<sequence length="337" mass="35077">MSEVPMNEVPMSGGQMNRLPRARALLIATALLTPLTLAGSATGAPERPAAAAVAATGAVRANTLAGAQTGAQSCDPTKSLPPSSSDNGPAVSAIKKRGVLIAGVDQNNYHWGFRDPSTGQVEGFDIDIVRAIAQAILGDPNKVEFKMVPTADRIEAIKSGEVDLIARTMTITCDRLNDVAFSTVYFQAGQQVVVPKAAKAKSVDDALKGKTVCVSSSSTAQEQLGQNPRGTAAIKVVGNDLDCLVLMQLGQVDVTLTDNAIAVGQAAQDPTVQVIGPSITNEPYGVAMAKNAPDLVARVNQVLADYRQNGGWQASYDKWLANYLGPSGGPPPANYLP</sequence>
<feature type="domain" description="Solute-binding protein family 3/N-terminal" evidence="6">
    <location>
        <begin position="99"/>
        <end position="323"/>
    </location>
</feature>
<evidence type="ECO:0000256" key="2">
    <source>
        <dbReference type="ARBA" id="ARBA00022448"/>
    </source>
</evidence>